<dbReference type="EMBL" id="CP030944">
    <property type="protein sequence ID" value="QKE26038.1"/>
    <property type="molecule type" value="Genomic_DNA"/>
</dbReference>
<proteinExistence type="predicted"/>
<protein>
    <recommendedName>
        <fullName evidence="3">Peptidoglycan synthetase</fullName>
    </recommendedName>
</protein>
<dbReference type="AlphaFoldDB" id="A0AAE7B202"/>
<organism evidence="1 2">
    <name type="scientific">Arcobacter aquimarinus</name>
    <dbReference type="NCBI Taxonomy" id="1315211"/>
    <lineage>
        <taxon>Bacteria</taxon>
        <taxon>Pseudomonadati</taxon>
        <taxon>Campylobacterota</taxon>
        <taxon>Epsilonproteobacteria</taxon>
        <taxon>Campylobacterales</taxon>
        <taxon>Arcobacteraceae</taxon>
        <taxon>Arcobacter</taxon>
    </lineage>
</organism>
<accession>A0AAE7B202</accession>
<dbReference type="RefSeq" id="WP_129096266.1">
    <property type="nucleotide sequence ID" value="NZ_CBCSAE010000002.1"/>
</dbReference>
<dbReference type="KEGG" id="aaqi:AAQM_1287"/>
<name>A0AAE7B202_9BACT</name>
<evidence type="ECO:0000313" key="2">
    <source>
        <dbReference type="Proteomes" id="UP000502065"/>
    </source>
</evidence>
<dbReference type="Proteomes" id="UP000502065">
    <property type="component" value="Chromosome"/>
</dbReference>
<evidence type="ECO:0000313" key="1">
    <source>
        <dbReference type="EMBL" id="QKE26038.1"/>
    </source>
</evidence>
<evidence type="ECO:0008006" key="3">
    <source>
        <dbReference type="Google" id="ProtNLM"/>
    </source>
</evidence>
<sequence>MQISSILDIVDGSLLNSPSISFIYSIKTKVNKVKEGDLFITKNLDDIELAIKNGAFAIILEENYPIIDNEIAWIKVNNIDLTIIKLIRFKLSTKNLKAYYCKKSTYDLLKIYTNSFYKNIKLIPNSLDGFFKYLDNIEDNDILISHNETILNKIYPKSIDFDENIKLEKIDNLIEHSLFETTFSYKNIYYSRVKISSLYLENFLKVFTFLNENLDFSKLKSFNNMKAIFLDRNINIVEFGKSDKFIICQNDTSLYEDEIIYINNKFKYAKTLFISNTNIYINDKDILIISNIEELKPLLKNNRFNGIYIIGFNYKEISEYLMRTEKELTLF</sequence>
<keyword evidence="2" id="KW-1185">Reference proteome</keyword>
<gene>
    <name evidence="1" type="ORF">AAQM_1287</name>
</gene>
<reference evidence="1 2" key="1">
    <citation type="submission" date="2018-07" db="EMBL/GenBank/DDBJ databases">
        <title>Identification of phenol metabolism pathways in Arcobacter.</title>
        <authorList>
            <person name="Miller W.G."/>
            <person name="Yee E."/>
            <person name="Bono J.L."/>
        </authorList>
    </citation>
    <scope>NUCLEOTIDE SEQUENCE [LARGE SCALE GENOMIC DNA]</scope>
    <source>
        <strain evidence="1 2">W63</strain>
    </source>
</reference>